<evidence type="ECO:0000313" key="1">
    <source>
        <dbReference type="EMBL" id="SVC35876.1"/>
    </source>
</evidence>
<gene>
    <name evidence="1" type="ORF">METZ01_LOCUS288730</name>
</gene>
<reference evidence="1" key="1">
    <citation type="submission" date="2018-05" db="EMBL/GenBank/DDBJ databases">
        <authorList>
            <person name="Lanie J.A."/>
            <person name="Ng W.-L."/>
            <person name="Kazmierczak K.M."/>
            <person name="Andrzejewski T.M."/>
            <person name="Davidsen T.M."/>
            <person name="Wayne K.J."/>
            <person name="Tettelin H."/>
            <person name="Glass J.I."/>
            <person name="Rusch D."/>
            <person name="Podicherti R."/>
            <person name="Tsui H.-C.T."/>
            <person name="Winkler M.E."/>
        </authorList>
    </citation>
    <scope>NUCLEOTIDE SEQUENCE</scope>
</reference>
<dbReference type="EMBL" id="UINC01086954">
    <property type="protein sequence ID" value="SVC35876.1"/>
    <property type="molecule type" value="Genomic_DNA"/>
</dbReference>
<feature type="non-terminal residue" evidence="1">
    <location>
        <position position="40"/>
    </location>
</feature>
<dbReference type="AlphaFoldDB" id="A0A382LGZ2"/>
<name>A0A382LGZ2_9ZZZZ</name>
<organism evidence="1">
    <name type="scientific">marine metagenome</name>
    <dbReference type="NCBI Taxonomy" id="408172"/>
    <lineage>
        <taxon>unclassified sequences</taxon>
        <taxon>metagenomes</taxon>
        <taxon>ecological metagenomes</taxon>
    </lineage>
</organism>
<accession>A0A382LGZ2</accession>
<protein>
    <submittedName>
        <fullName evidence="1">Uncharacterized protein</fullName>
    </submittedName>
</protein>
<sequence>MLRLLSAFSFAMVCSVAAFGAGVKIDEAIPMTGGTFRPVF</sequence>
<proteinExistence type="predicted"/>